<name>A0A7J9GBM2_9ROSI</name>
<dbReference type="AlphaFoldDB" id="A0A7J9GBM2"/>
<keyword evidence="3" id="KW-1185">Reference proteome</keyword>
<dbReference type="Proteomes" id="UP000593560">
    <property type="component" value="Unassembled WGS sequence"/>
</dbReference>
<gene>
    <name evidence="2" type="ORF">Gohar_019257</name>
</gene>
<feature type="compositionally biased region" description="Polar residues" evidence="1">
    <location>
        <begin position="24"/>
        <end position="34"/>
    </location>
</feature>
<proteinExistence type="predicted"/>
<comment type="caution">
    <text evidence="2">The sequence shown here is derived from an EMBL/GenBank/DDBJ whole genome shotgun (WGS) entry which is preliminary data.</text>
</comment>
<dbReference type="EMBL" id="JABFAD010000003">
    <property type="protein sequence ID" value="MBA0794977.1"/>
    <property type="molecule type" value="Genomic_DNA"/>
</dbReference>
<protein>
    <submittedName>
        <fullName evidence="2">Uncharacterized protein</fullName>
    </submittedName>
</protein>
<accession>A0A7J9GBM2</accession>
<sequence length="34" mass="3709">MKNHGDELMVLASEESGRGKLENHSSTFSHVIPA</sequence>
<feature type="region of interest" description="Disordered" evidence="1">
    <location>
        <begin position="1"/>
        <end position="34"/>
    </location>
</feature>
<evidence type="ECO:0000256" key="1">
    <source>
        <dbReference type="SAM" id="MobiDB-lite"/>
    </source>
</evidence>
<organism evidence="2 3">
    <name type="scientific">Gossypium harknessii</name>
    <dbReference type="NCBI Taxonomy" id="34285"/>
    <lineage>
        <taxon>Eukaryota</taxon>
        <taxon>Viridiplantae</taxon>
        <taxon>Streptophyta</taxon>
        <taxon>Embryophyta</taxon>
        <taxon>Tracheophyta</taxon>
        <taxon>Spermatophyta</taxon>
        <taxon>Magnoliopsida</taxon>
        <taxon>eudicotyledons</taxon>
        <taxon>Gunneridae</taxon>
        <taxon>Pentapetalae</taxon>
        <taxon>rosids</taxon>
        <taxon>malvids</taxon>
        <taxon>Malvales</taxon>
        <taxon>Malvaceae</taxon>
        <taxon>Malvoideae</taxon>
        <taxon>Gossypium</taxon>
    </lineage>
</organism>
<evidence type="ECO:0000313" key="3">
    <source>
        <dbReference type="Proteomes" id="UP000593560"/>
    </source>
</evidence>
<reference evidence="2 3" key="1">
    <citation type="journal article" date="2019" name="Genome Biol. Evol.">
        <title>Insights into the evolution of the New World diploid cottons (Gossypium, subgenus Houzingenia) based on genome sequencing.</title>
        <authorList>
            <person name="Grover C.E."/>
            <person name="Arick M.A. 2nd"/>
            <person name="Thrash A."/>
            <person name="Conover J.L."/>
            <person name="Sanders W.S."/>
            <person name="Peterson D.G."/>
            <person name="Frelichowski J.E."/>
            <person name="Scheffler J.A."/>
            <person name="Scheffler B.E."/>
            <person name="Wendel J.F."/>
        </authorList>
    </citation>
    <scope>NUCLEOTIDE SEQUENCE [LARGE SCALE GENOMIC DNA]</scope>
    <source>
        <strain evidence="2">0</strain>
        <tissue evidence="2">Leaf</tissue>
    </source>
</reference>
<evidence type="ECO:0000313" key="2">
    <source>
        <dbReference type="EMBL" id="MBA0794977.1"/>
    </source>
</evidence>